<feature type="compositionally biased region" description="Low complexity" evidence="1">
    <location>
        <begin position="84"/>
        <end position="99"/>
    </location>
</feature>
<organism evidence="2 3">
    <name type="scientific">Araneus ventricosus</name>
    <name type="common">Orbweaver spider</name>
    <name type="synonym">Epeira ventricosa</name>
    <dbReference type="NCBI Taxonomy" id="182803"/>
    <lineage>
        <taxon>Eukaryota</taxon>
        <taxon>Metazoa</taxon>
        <taxon>Ecdysozoa</taxon>
        <taxon>Arthropoda</taxon>
        <taxon>Chelicerata</taxon>
        <taxon>Arachnida</taxon>
        <taxon>Araneae</taxon>
        <taxon>Araneomorphae</taxon>
        <taxon>Entelegynae</taxon>
        <taxon>Araneoidea</taxon>
        <taxon>Araneidae</taxon>
        <taxon>Araneus</taxon>
    </lineage>
</organism>
<dbReference type="AlphaFoldDB" id="A0A4Y2NBF5"/>
<evidence type="ECO:0000313" key="2">
    <source>
        <dbReference type="EMBL" id="GBN36581.1"/>
    </source>
</evidence>
<sequence length="99" mass="11374">MKLPHIPIQFEACPVSPLCISGKDRMVCTRSLIRALRDIISLVSGTLRGTNTEDAKGEEVTFERSEEHFRHLQPPIHYSKRNESTTSRTNRRLLTFLTH</sequence>
<comment type="caution">
    <text evidence="2">The sequence shown here is derived from an EMBL/GenBank/DDBJ whole genome shotgun (WGS) entry which is preliminary data.</text>
</comment>
<feature type="region of interest" description="Disordered" evidence="1">
    <location>
        <begin position="78"/>
        <end position="99"/>
    </location>
</feature>
<keyword evidence="3" id="KW-1185">Reference proteome</keyword>
<proteinExistence type="predicted"/>
<evidence type="ECO:0000256" key="1">
    <source>
        <dbReference type="SAM" id="MobiDB-lite"/>
    </source>
</evidence>
<name>A0A4Y2NBF5_ARAVE</name>
<accession>A0A4Y2NBF5</accession>
<protein>
    <submittedName>
        <fullName evidence="2">Uncharacterized protein</fullName>
    </submittedName>
</protein>
<dbReference type="Proteomes" id="UP000499080">
    <property type="component" value="Unassembled WGS sequence"/>
</dbReference>
<gene>
    <name evidence="2" type="ORF">AVEN_267154_1</name>
</gene>
<reference evidence="2 3" key="1">
    <citation type="journal article" date="2019" name="Sci. Rep.">
        <title>Orb-weaving spider Araneus ventricosus genome elucidates the spidroin gene catalogue.</title>
        <authorList>
            <person name="Kono N."/>
            <person name="Nakamura H."/>
            <person name="Ohtoshi R."/>
            <person name="Moran D.A.P."/>
            <person name="Shinohara A."/>
            <person name="Yoshida Y."/>
            <person name="Fujiwara M."/>
            <person name="Mori M."/>
            <person name="Tomita M."/>
            <person name="Arakawa K."/>
        </authorList>
    </citation>
    <scope>NUCLEOTIDE SEQUENCE [LARGE SCALE GENOMIC DNA]</scope>
</reference>
<dbReference type="EMBL" id="BGPR01008864">
    <property type="protein sequence ID" value="GBN36581.1"/>
    <property type="molecule type" value="Genomic_DNA"/>
</dbReference>
<evidence type="ECO:0000313" key="3">
    <source>
        <dbReference type="Proteomes" id="UP000499080"/>
    </source>
</evidence>